<evidence type="ECO:0000313" key="1">
    <source>
        <dbReference type="Proteomes" id="UP000887576"/>
    </source>
</evidence>
<protein>
    <submittedName>
        <fullName evidence="2">Uncharacterized protein</fullName>
    </submittedName>
</protein>
<proteinExistence type="predicted"/>
<sequence>MEERQKVGKLQQQLDMNNVEMEKFLRIQKDLEDERKKTEELQQKLEKSELEMENLKNFEKNFLEEREKSNELQEKLKESLEEIKMLKELQIDFEDERQKLEISFEKKFENARKEFDDEKSVFLKRIGKLLLEKIDLKNENDELKKENAKN</sequence>
<name>A0AC34R7D9_9BILA</name>
<dbReference type="Proteomes" id="UP000887576">
    <property type="component" value="Unplaced"/>
</dbReference>
<accession>A0AC34R7D9</accession>
<dbReference type="WBParaSite" id="JU765_v2.g3976.t1">
    <property type="protein sequence ID" value="JU765_v2.g3976.t1"/>
    <property type="gene ID" value="JU765_v2.g3976"/>
</dbReference>
<organism evidence="1 2">
    <name type="scientific">Panagrolaimus sp. JU765</name>
    <dbReference type="NCBI Taxonomy" id="591449"/>
    <lineage>
        <taxon>Eukaryota</taxon>
        <taxon>Metazoa</taxon>
        <taxon>Ecdysozoa</taxon>
        <taxon>Nematoda</taxon>
        <taxon>Chromadorea</taxon>
        <taxon>Rhabditida</taxon>
        <taxon>Tylenchina</taxon>
        <taxon>Panagrolaimomorpha</taxon>
        <taxon>Panagrolaimoidea</taxon>
        <taxon>Panagrolaimidae</taxon>
        <taxon>Panagrolaimus</taxon>
    </lineage>
</organism>
<evidence type="ECO:0000313" key="2">
    <source>
        <dbReference type="WBParaSite" id="JU765_v2.g3976.t1"/>
    </source>
</evidence>
<reference evidence="2" key="1">
    <citation type="submission" date="2022-11" db="UniProtKB">
        <authorList>
            <consortium name="WormBaseParasite"/>
        </authorList>
    </citation>
    <scope>IDENTIFICATION</scope>
</reference>